<gene>
    <name evidence="1" type="ORF">SAMN05877753_104316</name>
</gene>
<reference evidence="1 2" key="1">
    <citation type="submission" date="2017-08" db="EMBL/GenBank/DDBJ databases">
        <authorList>
            <person name="de Groot N.N."/>
        </authorList>
    </citation>
    <scope>NUCLEOTIDE SEQUENCE [LARGE SCALE GENOMIC DNA]</scope>
    <source>
        <strain evidence="1 2">JC228</strain>
    </source>
</reference>
<dbReference type="RefSeq" id="WP_097158702.1">
    <property type="nucleotide sequence ID" value="NZ_JBEPMQ010000006.1"/>
</dbReference>
<evidence type="ECO:0000313" key="2">
    <source>
        <dbReference type="Proteomes" id="UP000219546"/>
    </source>
</evidence>
<dbReference type="OrthoDB" id="2877606at2"/>
<dbReference type="EMBL" id="OAOP01000004">
    <property type="protein sequence ID" value="SNX70747.1"/>
    <property type="molecule type" value="Genomic_DNA"/>
</dbReference>
<accession>A0A285CT54</accession>
<dbReference type="Proteomes" id="UP000219546">
    <property type="component" value="Unassembled WGS sequence"/>
</dbReference>
<organism evidence="1 2">
    <name type="scientific">Bacillus oleivorans</name>
    <dbReference type="NCBI Taxonomy" id="1448271"/>
    <lineage>
        <taxon>Bacteria</taxon>
        <taxon>Bacillati</taxon>
        <taxon>Bacillota</taxon>
        <taxon>Bacilli</taxon>
        <taxon>Bacillales</taxon>
        <taxon>Bacillaceae</taxon>
        <taxon>Bacillus</taxon>
    </lineage>
</organism>
<proteinExistence type="predicted"/>
<protein>
    <submittedName>
        <fullName evidence="1">Uncharacterized protein</fullName>
    </submittedName>
</protein>
<dbReference type="AlphaFoldDB" id="A0A285CT54"/>
<keyword evidence="2" id="KW-1185">Reference proteome</keyword>
<sequence>MKWVIKTKHLNDEKRVIGLEVEDEDGTFDANIRWDGSMEIHLHSKTEEGNELNDTIHTSDIDGLISKLEGLKQVCIDYFDNWNEER</sequence>
<evidence type="ECO:0000313" key="1">
    <source>
        <dbReference type="EMBL" id="SNX70747.1"/>
    </source>
</evidence>
<name>A0A285CT54_9BACI</name>